<dbReference type="GO" id="GO:0016301">
    <property type="term" value="F:kinase activity"/>
    <property type="evidence" value="ECO:0007669"/>
    <property type="project" value="UniProtKB-KW"/>
</dbReference>
<dbReference type="Gene3D" id="3.40.50.10840">
    <property type="entry name" value="Putative sugar-binding, N-terminal domain"/>
    <property type="match status" value="1"/>
</dbReference>
<dbReference type="InterPro" id="IPR031475">
    <property type="entry name" value="NBD_C"/>
</dbReference>
<dbReference type="RefSeq" id="WP_189506678.1">
    <property type="nucleotide sequence ID" value="NZ_BMZQ01000004.1"/>
</dbReference>
<dbReference type="Gene3D" id="3.40.980.20">
    <property type="entry name" value="Four-carbon acid sugar kinase, nucleotide binding domain"/>
    <property type="match status" value="1"/>
</dbReference>
<comment type="caution">
    <text evidence="9">The sequence shown here is derived from an EMBL/GenBank/DDBJ whole genome shotgun (WGS) entry which is preliminary data.</text>
</comment>
<evidence type="ECO:0000256" key="6">
    <source>
        <dbReference type="ARBA" id="ARBA00023277"/>
    </source>
</evidence>
<proteinExistence type="inferred from homology"/>
<dbReference type="GO" id="GO:0005524">
    <property type="term" value="F:ATP binding"/>
    <property type="evidence" value="ECO:0007669"/>
    <property type="project" value="UniProtKB-KW"/>
</dbReference>
<keyword evidence="10" id="KW-1185">Reference proteome</keyword>
<reference evidence="9" key="1">
    <citation type="journal article" date="2014" name="Int. J. Syst. Evol. Microbiol.">
        <title>Complete genome sequence of Corynebacterium casei LMG S-19264T (=DSM 44701T), isolated from a smear-ripened cheese.</title>
        <authorList>
            <consortium name="US DOE Joint Genome Institute (JGI-PGF)"/>
            <person name="Walter F."/>
            <person name="Albersmeier A."/>
            <person name="Kalinowski J."/>
            <person name="Ruckert C."/>
        </authorList>
    </citation>
    <scope>NUCLEOTIDE SEQUENCE</scope>
    <source>
        <strain evidence="9">KCTC 42249</strain>
    </source>
</reference>
<dbReference type="InterPro" id="IPR037051">
    <property type="entry name" value="4-carb_acid_sugar_kinase_N_sf"/>
</dbReference>
<keyword evidence="6" id="KW-0119">Carbohydrate metabolism</keyword>
<dbReference type="AlphaFoldDB" id="A0A8J3DSI4"/>
<feature type="domain" description="Four-carbon acid sugar kinase N-terminal" evidence="7">
    <location>
        <begin position="10"/>
        <end position="242"/>
    </location>
</feature>
<dbReference type="InterPro" id="IPR042213">
    <property type="entry name" value="NBD_C_sf"/>
</dbReference>
<keyword evidence="2" id="KW-0808">Transferase</keyword>
<evidence type="ECO:0000256" key="3">
    <source>
        <dbReference type="ARBA" id="ARBA00022741"/>
    </source>
</evidence>
<keyword evidence="3" id="KW-0547">Nucleotide-binding</keyword>
<dbReference type="Proteomes" id="UP000630142">
    <property type="component" value="Unassembled WGS sequence"/>
</dbReference>
<sequence length="425" mass="45137">MSGQSRPSYAWYGDDFTGATDTLATLAARGVQAFLFLGVPSREHLEQAGPLDALGVAGSVRSMAPDAMDRELQPVATFFAETGARLIHYKCCSTFDSAAELGNLVTAVETLRVPGARDQVLVLGGQPSLDRYCIFGNLFAAAGQGGDVYRLDRHPTMSRHPATPMSEADLRRHLIALGARDVGLISWRDLEAERDINPGDKPYVLLDALDERHIACIGQLLRARATQGTPQIVLGASSVAQAFFPASETTAPNKASADSGPTLAIAGSLSPLTRRQIAAATRYRRVAVNPERLLSEEAHRQAIIKEAVNFLKQGANVLVTTAPDADAHATSAHADLATATGRLTDSILNQAPVRRLLVAGGDTSSHVVQHLGVWGLSSAGSFAPGVALSKTRSDNPARDGLCLLLKGGQMGEEAMFDRFAEPRQV</sequence>
<keyword evidence="4" id="KW-0418">Kinase</keyword>
<keyword evidence="5" id="KW-0067">ATP-binding</keyword>
<evidence type="ECO:0000259" key="8">
    <source>
        <dbReference type="Pfam" id="PF17042"/>
    </source>
</evidence>
<organism evidence="9 10">
    <name type="scientific">Tianweitania populi</name>
    <dbReference type="NCBI Taxonomy" id="1607949"/>
    <lineage>
        <taxon>Bacteria</taxon>
        <taxon>Pseudomonadati</taxon>
        <taxon>Pseudomonadota</taxon>
        <taxon>Alphaproteobacteria</taxon>
        <taxon>Hyphomicrobiales</taxon>
        <taxon>Phyllobacteriaceae</taxon>
        <taxon>Tianweitania</taxon>
    </lineage>
</organism>
<protein>
    <submittedName>
        <fullName evidence="9">Hrp-dependent type III effector protein</fullName>
    </submittedName>
</protein>
<evidence type="ECO:0000256" key="2">
    <source>
        <dbReference type="ARBA" id="ARBA00022679"/>
    </source>
</evidence>
<name>A0A8J3DSI4_9HYPH</name>
<dbReference type="Pfam" id="PF07005">
    <property type="entry name" value="SBD_N"/>
    <property type="match status" value="1"/>
</dbReference>
<evidence type="ECO:0000313" key="10">
    <source>
        <dbReference type="Proteomes" id="UP000630142"/>
    </source>
</evidence>
<evidence type="ECO:0000256" key="5">
    <source>
        <dbReference type="ARBA" id="ARBA00022840"/>
    </source>
</evidence>
<gene>
    <name evidence="9" type="ORF">GCM10016234_36040</name>
</gene>
<reference evidence="9" key="2">
    <citation type="submission" date="2020-09" db="EMBL/GenBank/DDBJ databases">
        <authorList>
            <person name="Sun Q."/>
            <person name="Kim S."/>
        </authorList>
    </citation>
    <scope>NUCLEOTIDE SEQUENCE</scope>
    <source>
        <strain evidence="9">KCTC 42249</strain>
    </source>
</reference>
<feature type="domain" description="Four-carbon acid sugar kinase nucleotide binding" evidence="8">
    <location>
        <begin position="263"/>
        <end position="416"/>
    </location>
</feature>
<evidence type="ECO:0000313" key="9">
    <source>
        <dbReference type="EMBL" id="GHD22020.1"/>
    </source>
</evidence>
<evidence type="ECO:0000256" key="4">
    <source>
        <dbReference type="ARBA" id="ARBA00022777"/>
    </source>
</evidence>
<evidence type="ECO:0000259" key="7">
    <source>
        <dbReference type="Pfam" id="PF07005"/>
    </source>
</evidence>
<evidence type="ECO:0000256" key="1">
    <source>
        <dbReference type="ARBA" id="ARBA00005715"/>
    </source>
</evidence>
<dbReference type="EMBL" id="BMZQ01000004">
    <property type="protein sequence ID" value="GHD22020.1"/>
    <property type="molecule type" value="Genomic_DNA"/>
</dbReference>
<dbReference type="SUPFAM" id="SSF142764">
    <property type="entry name" value="YgbK-like"/>
    <property type="match status" value="1"/>
</dbReference>
<dbReference type="InterPro" id="IPR010737">
    <property type="entry name" value="4-carb_acid_sugar_kinase_N"/>
</dbReference>
<dbReference type="Pfam" id="PF17042">
    <property type="entry name" value="NBD_C"/>
    <property type="match status" value="1"/>
</dbReference>
<accession>A0A8J3DSI4</accession>
<comment type="similarity">
    <text evidence="1">Belongs to the four-carbon acid sugar kinase family.</text>
</comment>